<dbReference type="AlphaFoldDB" id="A0A210PDI4"/>
<evidence type="ECO:0000313" key="2">
    <source>
        <dbReference type="Proteomes" id="UP000242188"/>
    </source>
</evidence>
<evidence type="ECO:0000313" key="1">
    <source>
        <dbReference type="EMBL" id="OWF34527.1"/>
    </source>
</evidence>
<dbReference type="Proteomes" id="UP000242188">
    <property type="component" value="Unassembled WGS sequence"/>
</dbReference>
<keyword evidence="2" id="KW-1185">Reference proteome</keyword>
<gene>
    <name evidence="1" type="ORF">KP79_PYT03360</name>
</gene>
<sequence>METKTLEAAVKPSPIDDAKMFKDAKEMEKSTGTLLHIHYQEKHIFLRFETELPDALKTFNTESNINVMEVRLGPVLKKMDEFDKIKIRLNHEVDAFVINGIFDDNVRDELCNLSIISHEDQSIRAHCFTQQVSDGKEKPIKSFYQLMMERMK</sequence>
<organism evidence="1 2">
    <name type="scientific">Mizuhopecten yessoensis</name>
    <name type="common">Japanese scallop</name>
    <name type="synonym">Patinopecten yessoensis</name>
    <dbReference type="NCBI Taxonomy" id="6573"/>
    <lineage>
        <taxon>Eukaryota</taxon>
        <taxon>Metazoa</taxon>
        <taxon>Spiralia</taxon>
        <taxon>Lophotrochozoa</taxon>
        <taxon>Mollusca</taxon>
        <taxon>Bivalvia</taxon>
        <taxon>Autobranchia</taxon>
        <taxon>Pteriomorphia</taxon>
        <taxon>Pectinida</taxon>
        <taxon>Pectinoidea</taxon>
        <taxon>Pectinidae</taxon>
        <taxon>Mizuhopecten</taxon>
    </lineage>
</organism>
<comment type="caution">
    <text evidence="1">The sequence shown here is derived from an EMBL/GenBank/DDBJ whole genome shotgun (WGS) entry which is preliminary data.</text>
</comment>
<reference evidence="1 2" key="1">
    <citation type="journal article" date="2017" name="Nat. Ecol. Evol.">
        <title>Scallop genome provides insights into evolution of bilaterian karyotype and development.</title>
        <authorList>
            <person name="Wang S."/>
            <person name="Zhang J."/>
            <person name="Jiao W."/>
            <person name="Li J."/>
            <person name="Xun X."/>
            <person name="Sun Y."/>
            <person name="Guo X."/>
            <person name="Huan P."/>
            <person name="Dong B."/>
            <person name="Zhang L."/>
            <person name="Hu X."/>
            <person name="Sun X."/>
            <person name="Wang J."/>
            <person name="Zhao C."/>
            <person name="Wang Y."/>
            <person name="Wang D."/>
            <person name="Huang X."/>
            <person name="Wang R."/>
            <person name="Lv J."/>
            <person name="Li Y."/>
            <person name="Zhang Z."/>
            <person name="Liu B."/>
            <person name="Lu W."/>
            <person name="Hui Y."/>
            <person name="Liang J."/>
            <person name="Zhou Z."/>
            <person name="Hou R."/>
            <person name="Li X."/>
            <person name="Liu Y."/>
            <person name="Li H."/>
            <person name="Ning X."/>
            <person name="Lin Y."/>
            <person name="Zhao L."/>
            <person name="Xing Q."/>
            <person name="Dou J."/>
            <person name="Li Y."/>
            <person name="Mao J."/>
            <person name="Guo H."/>
            <person name="Dou H."/>
            <person name="Li T."/>
            <person name="Mu C."/>
            <person name="Jiang W."/>
            <person name="Fu Q."/>
            <person name="Fu X."/>
            <person name="Miao Y."/>
            <person name="Liu J."/>
            <person name="Yu Q."/>
            <person name="Li R."/>
            <person name="Liao H."/>
            <person name="Li X."/>
            <person name="Kong Y."/>
            <person name="Jiang Z."/>
            <person name="Chourrout D."/>
            <person name="Li R."/>
            <person name="Bao Z."/>
        </authorList>
    </citation>
    <scope>NUCLEOTIDE SEQUENCE [LARGE SCALE GENOMIC DNA]</scope>
    <source>
        <strain evidence="1 2">PY_sf001</strain>
    </source>
</reference>
<accession>A0A210PDI4</accession>
<dbReference type="EMBL" id="NEDP02082507">
    <property type="protein sequence ID" value="OWF34527.1"/>
    <property type="molecule type" value="Genomic_DNA"/>
</dbReference>
<protein>
    <submittedName>
        <fullName evidence="1">Uncharacterized protein</fullName>
    </submittedName>
</protein>
<name>A0A210PDI4_MIZYE</name>
<proteinExistence type="predicted"/>